<dbReference type="EMBL" id="CP103141">
    <property type="protein sequence ID" value="UVQ74162.1"/>
    <property type="molecule type" value="Genomic_DNA"/>
</dbReference>
<feature type="transmembrane region" description="Helical" evidence="1">
    <location>
        <begin position="6"/>
        <end position="31"/>
    </location>
</feature>
<dbReference type="EMBL" id="JANUTS010000001">
    <property type="protein sequence ID" value="MCS2794388.1"/>
    <property type="molecule type" value="Genomic_DNA"/>
</dbReference>
<dbReference type="GeneID" id="69591372"/>
<dbReference type="AlphaFoldDB" id="A0AAW5P1K4"/>
<gene>
    <name evidence="2" type="ORF">NXW97_20700</name>
    <name evidence="3" type="ORF">NXY30_24785</name>
</gene>
<evidence type="ECO:0000256" key="1">
    <source>
        <dbReference type="SAM" id="Phobius"/>
    </source>
</evidence>
<accession>A0AAW5P1K4</accession>
<evidence type="ECO:0000313" key="3">
    <source>
        <dbReference type="EMBL" id="UVQ74162.1"/>
    </source>
</evidence>
<feature type="transmembrane region" description="Helical" evidence="1">
    <location>
        <begin position="130"/>
        <end position="154"/>
    </location>
</feature>
<evidence type="ECO:0000313" key="4">
    <source>
        <dbReference type="Proteomes" id="UP001060104"/>
    </source>
</evidence>
<dbReference type="Proteomes" id="UP001204548">
    <property type="component" value="Unassembled WGS sequence"/>
</dbReference>
<organism evidence="2 5">
    <name type="scientific">Bacteroides faecis</name>
    <dbReference type="NCBI Taxonomy" id="674529"/>
    <lineage>
        <taxon>Bacteria</taxon>
        <taxon>Pseudomonadati</taxon>
        <taxon>Bacteroidota</taxon>
        <taxon>Bacteroidia</taxon>
        <taxon>Bacteroidales</taxon>
        <taxon>Bacteroidaceae</taxon>
        <taxon>Bacteroides</taxon>
    </lineage>
</organism>
<sequence length="155" mass="17861">MGVIVFILSLLLFFRGGGMVMYSFVISLMIWRIEKEYPKKIYGKVVDIKEDVDRKGRTLMRPTVEYLWKGKDKTCCKYINPNIDVKGPVPEADIVFSPDNIHVGDKVTIWYNPDNETSMFVQRRMKVTRLLMSSLVPGSFFILSGILGMCYLFSN</sequence>
<keyword evidence="1" id="KW-1133">Transmembrane helix</keyword>
<protein>
    <submittedName>
        <fullName evidence="2">DUF3592 domain-containing protein</fullName>
    </submittedName>
</protein>
<keyword evidence="4" id="KW-1185">Reference proteome</keyword>
<reference evidence="2" key="1">
    <citation type="submission" date="2022-08" db="EMBL/GenBank/DDBJ databases">
        <title>Genome Sequencing of Bacteroides fragilis Group Isolates with Nanopore Technology.</title>
        <authorList>
            <person name="Tisza M.J."/>
            <person name="Smith D."/>
            <person name="Dekker J.P."/>
        </authorList>
    </citation>
    <scope>NUCLEOTIDE SEQUENCE</scope>
    <source>
        <strain evidence="2">BFG-351</strain>
        <strain evidence="3">BFG-527</strain>
    </source>
</reference>
<evidence type="ECO:0000313" key="5">
    <source>
        <dbReference type="Proteomes" id="UP001204548"/>
    </source>
</evidence>
<keyword evidence="1" id="KW-0812">Transmembrane</keyword>
<dbReference type="Proteomes" id="UP001060104">
    <property type="component" value="Chromosome"/>
</dbReference>
<proteinExistence type="predicted"/>
<dbReference type="RefSeq" id="WP_010538837.1">
    <property type="nucleotide sequence ID" value="NZ_CABMFH010000002.1"/>
</dbReference>
<name>A0AAW5P1K4_9BACE</name>
<keyword evidence="1" id="KW-0472">Membrane</keyword>
<evidence type="ECO:0000313" key="2">
    <source>
        <dbReference type="EMBL" id="MCS2794388.1"/>
    </source>
</evidence>